<evidence type="ECO:0000256" key="3">
    <source>
        <dbReference type="ARBA" id="ARBA00022475"/>
    </source>
</evidence>
<name>A0A423PW00_9GAMM</name>
<dbReference type="Gene3D" id="3.40.190.10">
    <property type="entry name" value="Periplasmic binding protein-like II"/>
    <property type="match status" value="1"/>
</dbReference>
<dbReference type="GO" id="GO:0043190">
    <property type="term" value="C:ATP-binding cassette (ABC) transporter complex"/>
    <property type="evidence" value="ECO:0007669"/>
    <property type="project" value="InterPro"/>
</dbReference>
<keyword evidence="3" id="KW-1003">Cell membrane</keyword>
<comment type="caution">
    <text evidence="7">The sequence shown here is derived from an EMBL/GenBank/DDBJ whole genome shotgun (WGS) entry which is preliminary data.</text>
</comment>
<proteinExistence type="predicted"/>
<protein>
    <submittedName>
        <fullName evidence="7">Glycine/betaine ABC transporter substrate-binding protein</fullName>
    </submittedName>
</protein>
<accession>A0A423PW00</accession>
<evidence type="ECO:0000256" key="5">
    <source>
        <dbReference type="SAM" id="SignalP"/>
    </source>
</evidence>
<keyword evidence="5" id="KW-0732">Signal</keyword>
<evidence type="ECO:0000256" key="1">
    <source>
        <dbReference type="ARBA" id="ARBA00004236"/>
    </source>
</evidence>
<dbReference type="AlphaFoldDB" id="A0A423PW00"/>
<dbReference type="Gene3D" id="3.40.190.100">
    <property type="entry name" value="Glycine betaine-binding periplasmic protein, domain 2"/>
    <property type="match status" value="1"/>
</dbReference>
<sequence>MKHRMTHWAGTAAMAVGLAFGSLGTAQAADDTIEFGWTAWSDAEFVTKLAKQVIEERTDYTIELKMAAIGVQYQGVANGDLDGMLMAWLPKTHADYWERFKDDVENLGPLYEGAQLGWVVPDYVPEDKLSSIEDLKDEEVIDKLGGKIQGIDPGAGLMQASEDTMEGYGLNDDYNLVSASGAAMTAALERAVENEEWIVVTGWTPHWMFGRWDLRFLDDPEGTLGGKEHIDAIVRKGFADDYPEVASFLENMDIPLEDLQAAMYDAQETSYEEAIDKFVEDNQDMIDEWFADS</sequence>
<dbReference type="GO" id="GO:0005275">
    <property type="term" value="F:amine transmembrane transporter activity"/>
    <property type="evidence" value="ECO:0007669"/>
    <property type="project" value="TreeGrafter"/>
</dbReference>
<evidence type="ECO:0000256" key="4">
    <source>
        <dbReference type="ARBA" id="ARBA00023136"/>
    </source>
</evidence>
<comment type="subcellular location">
    <subcellularLocation>
        <location evidence="1">Cell membrane</location>
    </subcellularLocation>
</comment>
<keyword evidence="4" id="KW-0472">Membrane</keyword>
<dbReference type="GO" id="GO:0015871">
    <property type="term" value="P:choline transport"/>
    <property type="evidence" value="ECO:0007669"/>
    <property type="project" value="TreeGrafter"/>
</dbReference>
<evidence type="ECO:0000313" key="7">
    <source>
        <dbReference type="EMBL" id="ROO29731.1"/>
    </source>
</evidence>
<evidence type="ECO:0000259" key="6">
    <source>
        <dbReference type="Pfam" id="PF04069"/>
    </source>
</evidence>
<dbReference type="GO" id="GO:0031460">
    <property type="term" value="P:glycine betaine transport"/>
    <property type="evidence" value="ECO:0007669"/>
    <property type="project" value="TreeGrafter"/>
</dbReference>
<dbReference type="InterPro" id="IPR007210">
    <property type="entry name" value="ABC_Gly_betaine_transp_sub-bd"/>
</dbReference>
<reference evidence="7 8" key="1">
    <citation type="submission" date="2013-10" db="EMBL/GenBank/DDBJ databases">
        <title>Salinisphaera orenii MK-B5 Genome Sequencing.</title>
        <authorList>
            <person name="Lai Q."/>
            <person name="Li C."/>
            <person name="Shao Z."/>
        </authorList>
    </citation>
    <scope>NUCLEOTIDE SEQUENCE [LARGE SCALE GENOMIC DNA]</scope>
    <source>
        <strain evidence="7 8">MK-B5</strain>
    </source>
</reference>
<dbReference type="Proteomes" id="UP000283993">
    <property type="component" value="Unassembled WGS sequence"/>
</dbReference>
<keyword evidence="8" id="KW-1185">Reference proteome</keyword>
<dbReference type="Pfam" id="PF04069">
    <property type="entry name" value="OpuAC"/>
    <property type="match status" value="1"/>
</dbReference>
<organism evidence="7 8">
    <name type="scientific">Salinisphaera orenii MK-B5</name>
    <dbReference type="NCBI Taxonomy" id="856730"/>
    <lineage>
        <taxon>Bacteria</taxon>
        <taxon>Pseudomonadati</taxon>
        <taxon>Pseudomonadota</taxon>
        <taxon>Gammaproteobacteria</taxon>
        <taxon>Salinisphaerales</taxon>
        <taxon>Salinisphaeraceae</taxon>
        <taxon>Salinisphaera</taxon>
    </lineage>
</organism>
<evidence type="ECO:0000256" key="2">
    <source>
        <dbReference type="ARBA" id="ARBA00022448"/>
    </source>
</evidence>
<feature type="domain" description="ABC-type glycine betaine transport system substrate-binding" evidence="6">
    <location>
        <begin position="31"/>
        <end position="280"/>
    </location>
</feature>
<dbReference type="PANTHER" id="PTHR47737:SF1">
    <property type="entry name" value="GLYCINE BETAINE_PROLINE BETAINE TRANSPORT SYSTEM PERMEASE PROTEIN PROW"/>
    <property type="match status" value="1"/>
</dbReference>
<feature type="signal peptide" evidence="5">
    <location>
        <begin position="1"/>
        <end position="28"/>
    </location>
</feature>
<keyword evidence="2" id="KW-0813">Transport</keyword>
<dbReference type="SUPFAM" id="SSF53850">
    <property type="entry name" value="Periplasmic binding protein-like II"/>
    <property type="match status" value="1"/>
</dbReference>
<dbReference type="RefSeq" id="WP_123630153.1">
    <property type="nucleotide sequence ID" value="NZ_AYKH01000003.1"/>
</dbReference>
<dbReference type="GO" id="GO:0015226">
    <property type="term" value="F:carnitine transmembrane transporter activity"/>
    <property type="evidence" value="ECO:0007669"/>
    <property type="project" value="TreeGrafter"/>
</dbReference>
<feature type="chain" id="PRO_5018988117" evidence="5">
    <location>
        <begin position="29"/>
        <end position="293"/>
    </location>
</feature>
<dbReference type="CDD" id="cd13639">
    <property type="entry name" value="PBP2_OpuAC_like"/>
    <property type="match status" value="1"/>
</dbReference>
<dbReference type="EMBL" id="AYKH01000003">
    <property type="protein sequence ID" value="ROO29731.1"/>
    <property type="molecule type" value="Genomic_DNA"/>
</dbReference>
<dbReference type="PANTHER" id="PTHR47737">
    <property type="entry name" value="GLYCINE BETAINE/PROLINE BETAINE TRANSPORT SYSTEM PERMEASE PROTEIN PROW"/>
    <property type="match status" value="1"/>
</dbReference>
<evidence type="ECO:0000313" key="8">
    <source>
        <dbReference type="Proteomes" id="UP000283993"/>
    </source>
</evidence>
<gene>
    <name evidence="7" type="ORF">SAOR_02975</name>
</gene>